<accession>A0A6J5WXA0</accession>
<evidence type="ECO:0000313" key="2">
    <source>
        <dbReference type="EMBL" id="CAB4304302.1"/>
    </source>
</evidence>
<feature type="compositionally biased region" description="Basic and acidic residues" evidence="1">
    <location>
        <begin position="17"/>
        <end position="30"/>
    </location>
</feature>
<dbReference type="EMBL" id="CAEKKB010000003">
    <property type="protein sequence ID" value="CAB4304302.1"/>
    <property type="molecule type" value="Genomic_DNA"/>
</dbReference>
<feature type="region of interest" description="Disordered" evidence="1">
    <location>
        <begin position="1"/>
        <end position="63"/>
    </location>
</feature>
<organism evidence="2 3">
    <name type="scientific">Prunus armeniaca</name>
    <name type="common">Apricot</name>
    <name type="synonym">Armeniaca vulgaris</name>
    <dbReference type="NCBI Taxonomy" id="36596"/>
    <lineage>
        <taxon>Eukaryota</taxon>
        <taxon>Viridiplantae</taxon>
        <taxon>Streptophyta</taxon>
        <taxon>Embryophyta</taxon>
        <taxon>Tracheophyta</taxon>
        <taxon>Spermatophyta</taxon>
        <taxon>Magnoliopsida</taxon>
        <taxon>eudicotyledons</taxon>
        <taxon>Gunneridae</taxon>
        <taxon>Pentapetalae</taxon>
        <taxon>rosids</taxon>
        <taxon>fabids</taxon>
        <taxon>Rosales</taxon>
        <taxon>Rosaceae</taxon>
        <taxon>Amygdaloideae</taxon>
        <taxon>Amygdaleae</taxon>
        <taxon>Prunus</taxon>
    </lineage>
</organism>
<reference evidence="3" key="1">
    <citation type="journal article" date="2020" name="Genome Biol.">
        <title>Gamete binning: chromosome-level and haplotype-resolved genome assembly enabled by high-throughput single-cell sequencing of gamete genomes.</title>
        <authorList>
            <person name="Campoy J.A."/>
            <person name="Sun H."/>
            <person name="Goel M."/>
            <person name="Jiao W.-B."/>
            <person name="Folz-Donahue K."/>
            <person name="Wang N."/>
            <person name="Rubio M."/>
            <person name="Liu C."/>
            <person name="Kukat C."/>
            <person name="Ruiz D."/>
            <person name="Huettel B."/>
            <person name="Schneeberger K."/>
        </authorList>
    </citation>
    <scope>NUCLEOTIDE SEQUENCE [LARGE SCALE GENOMIC DNA]</scope>
    <source>
        <strain evidence="3">cv. Rojo Pasion</strain>
    </source>
</reference>
<dbReference type="Proteomes" id="UP000507245">
    <property type="component" value="Unassembled WGS sequence"/>
</dbReference>
<sequence length="63" mass="7078">MGLKRVAETEVVGNFKSPDKKAKGSQHEESSGSTKGKTIKAYGRTNRRRGQALRRNLFSEERL</sequence>
<proteinExistence type="predicted"/>
<protein>
    <submittedName>
        <fullName evidence="2">Uncharacterized protein</fullName>
    </submittedName>
</protein>
<evidence type="ECO:0000313" key="3">
    <source>
        <dbReference type="Proteomes" id="UP000507245"/>
    </source>
</evidence>
<dbReference type="OrthoDB" id="10425353at2759"/>
<dbReference type="AlphaFoldDB" id="A0A6J5WXA0"/>
<keyword evidence="3" id="KW-1185">Reference proteome</keyword>
<name>A0A6J5WXA0_PRUAR</name>
<gene>
    <name evidence="2" type="ORF">ORAREDHAP_LOCUS21797</name>
</gene>
<evidence type="ECO:0000256" key="1">
    <source>
        <dbReference type="SAM" id="MobiDB-lite"/>
    </source>
</evidence>